<dbReference type="CTD" id="444318"/>
<dbReference type="GeneID" id="444318"/>
<organism evidence="4 5">
    <name type="scientific">Xenopus laevis</name>
    <name type="common">African clawed frog</name>
    <dbReference type="NCBI Taxonomy" id="8355"/>
    <lineage>
        <taxon>Eukaryota</taxon>
        <taxon>Metazoa</taxon>
        <taxon>Chordata</taxon>
        <taxon>Craniata</taxon>
        <taxon>Vertebrata</taxon>
        <taxon>Euteleostomi</taxon>
        <taxon>Amphibia</taxon>
        <taxon>Batrachia</taxon>
        <taxon>Anura</taxon>
        <taxon>Pipoidea</taxon>
        <taxon>Pipidae</taxon>
        <taxon>Xenopodinae</taxon>
        <taxon>Xenopus</taxon>
        <taxon>Xenopus</taxon>
    </lineage>
</organism>
<dbReference type="RefSeq" id="XP_041439052.1">
    <property type="nucleotide sequence ID" value="XM_041583118.1"/>
</dbReference>
<dbReference type="SMART" id="SM01265">
    <property type="entry name" value="Mab-21"/>
    <property type="match status" value="1"/>
</dbReference>
<sequence length="414" mass="48045">MGLIYLQGGDTVVFGSSGSSGKMKGVKAEDVHHFLLNTEDLRHRRVSRMVEEVQKILLQVTSDISNRDSRFHCISNAGIHSDSLKDQPELLAQWIALQRGRRTLHPCIQVLSPSQFLVTVPLRGLSGFRQKKTRRWRYYSPSGTQLLAPAMEPEKLHQWLEIEQFQKSTPHWHDNDVNIKGDLVPARIIHVFLEHLYRAITFCSLSDKVNVLESYGPSIRLNVETSEQMVEVELVPVVEVPGYWPKKSQWPRFFKRWPLRERVQCVKSFGFDLLARSNYHWQLSFLRGERLLLEAMDDDGGCRMKCYRAVRQMKEDVWCPGNHPVINSQHLQMIFLWASERHPSAKAWKDLGRCFLRIVRRLQKCARQRFLRHYFVRRANLLKYADTAQLDALADKLSRFLQNPSLGQGASSVC</sequence>
<comment type="similarity">
    <text evidence="1">Belongs to the mab-21 family.</text>
</comment>
<gene>
    <name evidence="5" type="primary">mab21l3.S</name>
    <name evidence="5" type="synonym">mab21-l3</name>
    <name evidence="5" type="synonym">mab21l3</name>
    <name evidence="5" type="synonym">Tx1</name>
    <name evidence="5" type="synonym">Xmab21l3</name>
</gene>
<protein>
    <submittedName>
        <fullName evidence="5">Protein mab-21-like 3 isoform X1</fullName>
    </submittedName>
</protein>
<proteinExistence type="inferred from homology"/>
<dbReference type="PANTHER" id="PTHR10656">
    <property type="entry name" value="CELL FATE DETERMINING PROTEIN MAB21-RELATED"/>
    <property type="match status" value="1"/>
</dbReference>
<evidence type="ECO:0000259" key="2">
    <source>
        <dbReference type="Pfam" id="PF03281"/>
    </source>
</evidence>
<feature type="domain" description="Mab-21-like nucleotidyltransferase" evidence="2">
    <location>
        <begin position="108"/>
        <end position="294"/>
    </location>
</feature>
<dbReference type="AlphaFoldDB" id="A0A8J1MBH5"/>
<evidence type="ECO:0000313" key="4">
    <source>
        <dbReference type="Proteomes" id="UP000186698"/>
    </source>
</evidence>
<feature type="domain" description="Mab-21-like HhH/H2TH-like" evidence="3">
    <location>
        <begin position="302"/>
        <end position="398"/>
    </location>
</feature>
<dbReference type="InterPro" id="IPR046906">
    <property type="entry name" value="Mab-21_HhH/H2TH-like"/>
</dbReference>
<dbReference type="Pfam" id="PF03281">
    <property type="entry name" value="Mab-21"/>
    <property type="match status" value="1"/>
</dbReference>
<reference evidence="5" key="2">
    <citation type="submission" date="2025-08" db="UniProtKB">
        <authorList>
            <consortium name="RefSeq"/>
        </authorList>
    </citation>
    <scope>IDENTIFICATION</scope>
    <source>
        <strain evidence="5">J_2021</strain>
        <tissue evidence="5">Erythrocytes</tissue>
    </source>
</reference>
<dbReference type="Pfam" id="PF20266">
    <property type="entry name" value="Mab-21_C"/>
    <property type="match status" value="1"/>
</dbReference>
<evidence type="ECO:0000256" key="1">
    <source>
        <dbReference type="ARBA" id="ARBA00008307"/>
    </source>
</evidence>
<accession>A0A8J1MBH5</accession>
<dbReference type="OrthoDB" id="5947963at2759"/>
<reference evidence="4" key="1">
    <citation type="submission" date="2024-06" db="UniProtKB">
        <authorList>
            <consortium name="RefSeq"/>
        </authorList>
    </citation>
    <scope>NUCLEOTIDE SEQUENCE [LARGE SCALE GENOMIC DNA]</scope>
    <source>
        <strain evidence="4">J_2021</strain>
    </source>
</reference>
<dbReference type="Gene3D" id="3.30.460.90">
    <property type="match status" value="1"/>
</dbReference>
<evidence type="ECO:0000313" key="5">
    <source>
        <dbReference type="RefSeq" id="XP_041439052.1"/>
    </source>
</evidence>
<evidence type="ECO:0000259" key="3">
    <source>
        <dbReference type="Pfam" id="PF20266"/>
    </source>
</evidence>
<dbReference type="PANTHER" id="PTHR10656:SF30">
    <property type="entry name" value="PROTEIN MAB-21-LIKE 3"/>
    <property type="match status" value="1"/>
</dbReference>
<name>A0A8J1MBH5_XENLA</name>
<dbReference type="InterPro" id="IPR046903">
    <property type="entry name" value="Mab-21-like_nuc_Trfase"/>
</dbReference>
<dbReference type="Gene3D" id="1.10.1410.40">
    <property type="match status" value="1"/>
</dbReference>
<keyword evidence="4" id="KW-1185">Reference proteome</keyword>
<dbReference type="InterPro" id="IPR024810">
    <property type="entry name" value="MAB21L/cGLR"/>
</dbReference>
<dbReference type="Proteomes" id="UP000186698">
    <property type="component" value="Chromosome 2S"/>
</dbReference>